<evidence type="ECO:0000256" key="12">
    <source>
        <dbReference type="PIRSR" id="PIRSR038994-3"/>
    </source>
</evidence>
<dbReference type="InterPro" id="IPR032466">
    <property type="entry name" value="Metal_Hydrolase"/>
</dbReference>
<organism evidence="14 15">
    <name type="scientific">Alicyclobacillus acidoterrestris (strain ATCC 49025 / DSM 3922 / CIP 106132 / NCIMB 13137 / GD3B)</name>
    <dbReference type="NCBI Taxonomy" id="1356854"/>
    <lineage>
        <taxon>Bacteria</taxon>
        <taxon>Bacillati</taxon>
        <taxon>Bacillota</taxon>
        <taxon>Bacilli</taxon>
        <taxon>Bacillales</taxon>
        <taxon>Alicyclobacillaceae</taxon>
        <taxon>Alicyclobacillus</taxon>
    </lineage>
</organism>
<keyword evidence="15" id="KW-1185">Reference proteome</keyword>
<dbReference type="SUPFAM" id="SSF51556">
    <property type="entry name" value="Metallo-dependent hydrolases"/>
    <property type="match status" value="1"/>
</dbReference>
<comment type="cofactor">
    <cofactor evidence="12">
        <name>a divalent metal cation</name>
        <dbReference type="ChEBI" id="CHEBI:60240"/>
    </cofactor>
    <text evidence="12">Binds 1 divalent metal cation per subunit.</text>
</comment>
<evidence type="ECO:0000256" key="3">
    <source>
        <dbReference type="ARBA" id="ARBA00018029"/>
    </source>
</evidence>
<dbReference type="PANTHER" id="PTHR11113:SF14">
    <property type="entry name" value="N-ACETYLGLUCOSAMINE-6-PHOSPHATE DEACETYLASE"/>
    <property type="match status" value="1"/>
</dbReference>
<evidence type="ECO:0000256" key="9">
    <source>
        <dbReference type="PIRNR" id="PIRNR038994"/>
    </source>
</evidence>
<evidence type="ECO:0000256" key="10">
    <source>
        <dbReference type="PIRSR" id="PIRSR038994-1"/>
    </source>
</evidence>
<feature type="binding site" evidence="12">
    <location>
        <position position="226"/>
    </location>
    <ligand>
        <name>Zn(2+)</name>
        <dbReference type="ChEBI" id="CHEBI:29105"/>
    </ligand>
</feature>
<protein>
    <recommendedName>
        <fullName evidence="3">N-acetylglucosamine-6-phosphate deacetylase</fullName>
        <ecNumber evidence="2">3.5.1.25</ecNumber>
    </recommendedName>
</protein>
<feature type="binding site" evidence="11">
    <location>
        <begin position="229"/>
        <end position="230"/>
    </location>
    <ligand>
        <name>substrate</name>
    </ligand>
</feature>
<evidence type="ECO:0000256" key="8">
    <source>
        <dbReference type="ARBA" id="ARBA00060590"/>
    </source>
</evidence>
<dbReference type="Gene3D" id="2.30.40.10">
    <property type="entry name" value="Urease, subunit C, domain 1"/>
    <property type="match status" value="1"/>
</dbReference>
<gene>
    <name evidence="14" type="primary">nagA</name>
    <name evidence="14" type="ORF">K1I37_06260</name>
</gene>
<dbReference type="EMBL" id="CP080467">
    <property type="protein sequence ID" value="UNO50785.1"/>
    <property type="molecule type" value="Genomic_DNA"/>
</dbReference>
<feature type="binding site" evidence="12">
    <location>
        <position position="205"/>
    </location>
    <ligand>
        <name>Zn(2+)</name>
        <dbReference type="ChEBI" id="CHEBI:29105"/>
    </ligand>
</feature>
<evidence type="ECO:0000259" key="13">
    <source>
        <dbReference type="Pfam" id="PF01979"/>
    </source>
</evidence>
<comment type="pathway">
    <text evidence="8">Amino-sugar metabolism; N-acetylneuraminate degradation; D-fructose 6-phosphate from N-acetylneuraminate: step 4/5.</text>
</comment>
<comment type="catalytic activity">
    <reaction evidence="7">
        <text>N-acetyl-D-glucosamine 6-phosphate + H2O = D-glucosamine 6-phosphate + acetate</text>
        <dbReference type="Rhea" id="RHEA:22936"/>
        <dbReference type="ChEBI" id="CHEBI:15377"/>
        <dbReference type="ChEBI" id="CHEBI:30089"/>
        <dbReference type="ChEBI" id="CHEBI:57513"/>
        <dbReference type="ChEBI" id="CHEBI:58725"/>
        <dbReference type="EC" id="3.5.1.25"/>
    </reaction>
</comment>
<dbReference type="EC" id="3.5.1.25" evidence="2"/>
<dbReference type="Gene3D" id="3.20.20.140">
    <property type="entry name" value="Metal-dependent hydrolases"/>
    <property type="match status" value="1"/>
</dbReference>
<comment type="similarity">
    <text evidence="1 9">Belongs to the metallo-dependent hydrolases superfamily. NagA family.</text>
</comment>
<feature type="binding site" evidence="11">
    <location>
        <position position="149"/>
    </location>
    <ligand>
        <name>substrate</name>
    </ligand>
</feature>
<evidence type="ECO:0000313" key="14">
    <source>
        <dbReference type="EMBL" id="UNO50785.1"/>
    </source>
</evidence>
<keyword evidence="5 9" id="KW-0378">Hydrolase</keyword>
<evidence type="ECO:0000256" key="1">
    <source>
        <dbReference type="ARBA" id="ARBA00010716"/>
    </source>
</evidence>
<keyword evidence="6 9" id="KW-0119">Carbohydrate metabolism</keyword>
<dbReference type="Pfam" id="PF01979">
    <property type="entry name" value="Amidohydro_1"/>
    <property type="match status" value="1"/>
</dbReference>
<dbReference type="SUPFAM" id="SSF51338">
    <property type="entry name" value="Composite domain of metallo-dependent hydrolases"/>
    <property type="match status" value="1"/>
</dbReference>
<feature type="binding site" evidence="12">
    <location>
        <position position="138"/>
    </location>
    <ligand>
        <name>Zn(2+)</name>
        <dbReference type="ChEBI" id="CHEBI:29105"/>
    </ligand>
</feature>
<feature type="binding site" evidence="11">
    <location>
        <position position="237"/>
    </location>
    <ligand>
        <name>substrate</name>
    </ligand>
</feature>
<proteinExistence type="inferred from homology"/>
<evidence type="ECO:0000256" key="6">
    <source>
        <dbReference type="ARBA" id="ARBA00023277"/>
    </source>
</evidence>
<dbReference type="InterPro" id="IPR006680">
    <property type="entry name" value="Amidohydro-rel"/>
</dbReference>
<evidence type="ECO:0000256" key="7">
    <source>
        <dbReference type="ARBA" id="ARBA00047647"/>
    </source>
</evidence>
<dbReference type="FunFam" id="3.20.20.140:FF:000004">
    <property type="entry name" value="N-acetylglucosamine-6-phosphate deacetylase"/>
    <property type="match status" value="1"/>
</dbReference>
<feature type="binding site" evidence="11">
    <location>
        <begin position="318"/>
        <end position="320"/>
    </location>
    <ligand>
        <name>substrate</name>
    </ligand>
</feature>
<dbReference type="GO" id="GO:0046872">
    <property type="term" value="F:metal ion binding"/>
    <property type="evidence" value="ECO:0007669"/>
    <property type="project" value="UniProtKB-KW"/>
</dbReference>
<sequence>MAEHDSSFVIENARIVLEQSVTEGGWVRVEEGRILDMGDASTRPTPGQGGEVHIDAQGQWLLPGFIDVHVHGGSGAEVMDGTVKALECIGRFHATRGTTGWLPTTLTAPMGQLEQALAAVKEAQDKTAGAQILGVHLEGPFISPKRCGAQNPDFVIPPSIEALERLTAATGPGLLKKVTIAPECAGALVTIHWLAEQGVISSIGHTDATLGETLAGVAAGATHATHLFNAMRGLHHREGGTVGAALLSEDVVCELIADGHHVDVDVMKLVYRLKGREQLVLITDAMAAAGMPDGAYKLGLLDVVVENGVATLKDDGHLAGSTLTMDAAVRNMVRQVGVHLCDAAYMASTVPARELGLIHRKGSIAVGKDADLVLLDEGLHVVSTWVAGKQVFQRT</sequence>
<accession>A0A9E7CT50</accession>
<keyword evidence="4 12" id="KW-0479">Metal-binding</keyword>
<dbReference type="Proteomes" id="UP000829401">
    <property type="component" value="Chromosome"/>
</dbReference>
<dbReference type="OrthoDB" id="9776488at2"/>
<feature type="domain" description="Amidohydrolase-related" evidence="13">
    <location>
        <begin position="61"/>
        <end position="391"/>
    </location>
</feature>
<dbReference type="GO" id="GO:0006046">
    <property type="term" value="P:N-acetylglucosamine catabolic process"/>
    <property type="evidence" value="ECO:0007669"/>
    <property type="project" value="TreeGrafter"/>
</dbReference>
<dbReference type="InterPro" id="IPR003764">
    <property type="entry name" value="GlcNAc_6-P_deAcase"/>
</dbReference>
<evidence type="ECO:0000256" key="4">
    <source>
        <dbReference type="ARBA" id="ARBA00022723"/>
    </source>
</evidence>
<reference evidence="15" key="1">
    <citation type="journal article" date="2022" name="G3 (Bethesda)">
        <title>Unveiling the complete genome sequence of Alicyclobacillus acidoterrestris DSM 3922T, a taint-producing strain.</title>
        <authorList>
            <person name="Leonardo I.C."/>
            <person name="Barreto Crespo M.T."/>
            <person name="Gaspar F.B."/>
        </authorList>
    </citation>
    <scope>NUCLEOTIDE SEQUENCE [LARGE SCALE GENOMIC DNA]</scope>
    <source>
        <strain evidence="15">DSM 3922</strain>
    </source>
</reference>
<name>A0A9E7CT50_ALIAG</name>
<dbReference type="NCBIfam" id="TIGR00221">
    <property type="entry name" value="nagA"/>
    <property type="match status" value="1"/>
</dbReference>
<dbReference type="PIRSF" id="PIRSF038994">
    <property type="entry name" value="NagA"/>
    <property type="match status" value="1"/>
</dbReference>
<dbReference type="KEGG" id="aaco:K1I37_06260"/>
<evidence type="ECO:0000256" key="2">
    <source>
        <dbReference type="ARBA" id="ARBA00011899"/>
    </source>
</evidence>
<feature type="binding site" evidence="11">
    <location>
        <position position="261"/>
    </location>
    <ligand>
        <name>substrate</name>
    </ligand>
</feature>
<dbReference type="PANTHER" id="PTHR11113">
    <property type="entry name" value="N-ACETYLGLUCOSAMINE-6-PHOSPHATE DEACETYLASE"/>
    <property type="match status" value="1"/>
</dbReference>
<dbReference type="GO" id="GO:0008448">
    <property type="term" value="F:N-acetylglucosamine-6-phosphate deacetylase activity"/>
    <property type="evidence" value="ECO:0007669"/>
    <property type="project" value="UniProtKB-EC"/>
</dbReference>
<dbReference type="CDD" id="cd00854">
    <property type="entry name" value="NagA"/>
    <property type="match status" value="1"/>
</dbReference>
<evidence type="ECO:0000256" key="5">
    <source>
        <dbReference type="ARBA" id="ARBA00022801"/>
    </source>
</evidence>
<evidence type="ECO:0000256" key="11">
    <source>
        <dbReference type="PIRSR" id="PIRSR038994-2"/>
    </source>
</evidence>
<dbReference type="InterPro" id="IPR011059">
    <property type="entry name" value="Metal-dep_hydrolase_composite"/>
</dbReference>
<dbReference type="AlphaFoldDB" id="A0A9E7CT50"/>
<feature type="active site" description="Proton donor/acceptor" evidence="10">
    <location>
        <position position="284"/>
    </location>
</feature>
<dbReference type="RefSeq" id="WP_031219120.1">
    <property type="nucleotide sequence ID" value="NZ_AURB01000165.1"/>
</dbReference>
<evidence type="ECO:0000313" key="15">
    <source>
        <dbReference type="Proteomes" id="UP000829401"/>
    </source>
</evidence>